<sequence length="182" mass="19030">MMLHLPPVVALSGAAGAGKSTAADHLIASHGYTRLKFAGPLKAMLRAIGLTDAHIEGELKEVPCDLLGGATPRAAMIGLGATWGRELIHPDLWVMLWRRQAEAALAAGARIVVDDTRYPNEAAAARALGGIVLRLRRPAVEGRIAHASEAHAFAPDHEILNTGGVAALPGMIDVALDWHAAA</sequence>
<reference evidence="1 2" key="1">
    <citation type="journal article" date="2015" name="Genome Announc.">
        <title>Complete Genome Sequence of Methylobacterium aquaticum Strain 22A, Isolated from Racomitrium japonicum Moss.</title>
        <authorList>
            <person name="Tani A."/>
            <person name="Ogura Y."/>
            <person name="Hayashi T."/>
            <person name="Kimbara K."/>
        </authorList>
    </citation>
    <scope>NUCLEOTIDE SEQUENCE [LARGE SCALE GENOMIC DNA]</scope>
    <source>
        <strain evidence="1 2">MA-22A</strain>
        <plasmid evidence="2">Plasmid pMaq22A_4p DNA</plasmid>
    </source>
</reference>
<keyword evidence="1" id="KW-0614">Plasmid</keyword>
<name>A0A0C6FTH4_9HYPH</name>
<protein>
    <recommendedName>
        <fullName evidence="3">Deoxynucleotide monophosphate kinase</fullName>
    </recommendedName>
</protein>
<dbReference type="KEGG" id="maqu:Maq22A_4p60215"/>
<evidence type="ECO:0000313" key="2">
    <source>
        <dbReference type="Proteomes" id="UP000061432"/>
    </source>
</evidence>
<dbReference type="SUPFAM" id="SSF52540">
    <property type="entry name" value="P-loop containing nucleoside triphosphate hydrolases"/>
    <property type="match status" value="1"/>
</dbReference>
<dbReference type="InterPro" id="IPR027417">
    <property type="entry name" value="P-loop_NTPase"/>
</dbReference>
<dbReference type="Gene3D" id="3.40.50.300">
    <property type="entry name" value="P-loop containing nucleotide triphosphate hydrolases"/>
    <property type="match status" value="1"/>
</dbReference>
<dbReference type="PATRIC" id="fig|270351.10.peg.7588"/>
<geneLocation type="plasmid" evidence="2">
    <name>pMaq22A_4p DNA</name>
</geneLocation>
<dbReference type="EMBL" id="AP014708">
    <property type="protein sequence ID" value="BAQ50397.1"/>
    <property type="molecule type" value="Genomic_DNA"/>
</dbReference>
<organism evidence="1 2">
    <name type="scientific">Methylobacterium aquaticum</name>
    <dbReference type="NCBI Taxonomy" id="270351"/>
    <lineage>
        <taxon>Bacteria</taxon>
        <taxon>Pseudomonadati</taxon>
        <taxon>Pseudomonadota</taxon>
        <taxon>Alphaproteobacteria</taxon>
        <taxon>Hyphomicrobiales</taxon>
        <taxon>Methylobacteriaceae</taxon>
        <taxon>Methylobacterium</taxon>
    </lineage>
</organism>
<dbReference type="Proteomes" id="UP000061432">
    <property type="component" value="Plasmid pMaq22A_4p"/>
</dbReference>
<reference evidence="2" key="2">
    <citation type="submission" date="2015-01" db="EMBL/GenBank/DDBJ databases">
        <title>Complete genome sequence of Methylobacterium aquaticum strain 22A.</title>
        <authorList>
            <person name="Tani A."/>
            <person name="Ogura Y."/>
            <person name="Hayashi T."/>
        </authorList>
    </citation>
    <scope>NUCLEOTIDE SEQUENCE [LARGE SCALE GENOMIC DNA]</scope>
    <source>
        <strain evidence="2">MA-22A</strain>
        <plasmid evidence="2">Plasmid pMaq22A_4p DNA</plasmid>
    </source>
</reference>
<dbReference type="AlphaFoldDB" id="A0A0C6FTH4"/>
<proteinExistence type="predicted"/>
<evidence type="ECO:0008006" key="3">
    <source>
        <dbReference type="Google" id="ProtNLM"/>
    </source>
</evidence>
<accession>A0A0C6FTH4</accession>
<evidence type="ECO:0000313" key="1">
    <source>
        <dbReference type="EMBL" id="BAQ50397.1"/>
    </source>
</evidence>
<gene>
    <name evidence="1" type="ORF">Maq22A_4p60215</name>
</gene>